<feature type="coiled-coil region" evidence="2">
    <location>
        <begin position="36"/>
        <end position="63"/>
    </location>
</feature>
<feature type="coiled-coil region" evidence="2">
    <location>
        <begin position="111"/>
        <end position="152"/>
    </location>
</feature>
<proteinExistence type="inferred from homology"/>
<dbReference type="InterPro" id="IPR007157">
    <property type="entry name" value="PspA_VIPP1"/>
</dbReference>
<dbReference type="Proteomes" id="UP000272528">
    <property type="component" value="Chromosome"/>
</dbReference>
<dbReference type="PANTHER" id="PTHR31088:SF6">
    <property type="entry name" value="PHAGE SHOCK PROTEIN A"/>
    <property type="match status" value="1"/>
</dbReference>
<protein>
    <submittedName>
        <fullName evidence="4">PspA/IM30 family protein</fullName>
    </submittedName>
</protein>
<reference evidence="5" key="1">
    <citation type="submission" date="2018-12" db="EMBL/GenBank/DDBJ databases">
        <title>Genome sequence of Peanibacillus sp.</title>
        <authorList>
            <person name="Subramani G."/>
            <person name="Srinivasan S."/>
            <person name="Kim M.K."/>
        </authorList>
    </citation>
    <scope>NUCLEOTIDE SEQUENCE [LARGE SCALE GENOMIC DNA]</scope>
    <source>
        <strain evidence="5">18JY67-1</strain>
    </source>
</reference>
<feature type="compositionally biased region" description="Basic and acidic residues" evidence="3">
    <location>
        <begin position="226"/>
        <end position="237"/>
    </location>
</feature>
<dbReference type="Pfam" id="PF04012">
    <property type="entry name" value="PspA_IM30"/>
    <property type="match status" value="1"/>
</dbReference>
<accession>A0A3Q8X3J8</accession>
<dbReference type="KEGG" id="palb:EJC50_06625"/>
<evidence type="ECO:0000256" key="2">
    <source>
        <dbReference type="SAM" id="Coils"/>
    </source>
</evidence>
<evidence type="ECO:0000313" key="4">
    <source>
        <dbReference type="EMBL" id="AZN39371.1"/>
    </source>
</evidence>
<dbReference type="OrthoDB" id="9779630at2"/>
<dbReference type="EMBL" id="CP034437">
    <property type="protein sequence ID" value="AZN39371.1"/>
    <property type="molecule type" value="Genomic_DNA"/>
</dbReference>
<feature type="compositionally biased region" description="Polar residues" evidence="3">
    <location>
        <begin position="198"/>
        <end position="221"/>
    </location>
</feature>
<evidence type="ECO:0000313" key="5">
    <source>
        <dbReference type="Proteomes" id="UP000272528"/>
    </source>
</evidence>
<gene>
    <name evidence="4" type="ORF">EJC50_06625</name>
</gene>
<dbReference type="AlphaFoldDB" id="A0A3Q8X3J8"/>
<keyword evidence="5" id="KW-1185">Reference proteome</keyword>
<name>A0A3Q8X3J8_9BACL</name>
<comment type="similarity">
    <text evidence="1">Belongs to the PspA/Vipp/IM30 family.</text>
</comment>
<evidence type="ECO:0000256" key="3">
    <source>
        <dbReference type="SAM" id="MobiDB-lite"/>
    </source>
</evidence>
<keyword evidence="2" id="KW-0175">Coiled coil</keyword>
<feature type="region of interest" description="Disordered" evidence="3">
    <location>
        <begin position="198"/>
        <end position="237"/>
    </location>
</feature>
<organism evidence="4 5">
    <name type="scientific">Paenibacillus albus</name>
    <dbReference type="NCBI Taxonomy" id="2495582"/>
    <lineage>
        <taxon>Bacteria</taxon>
        <taxon>Bacillati</taxon>
        <taxon>Bacillota</taxon>
        <taxon>Bacilli</taxon>
        <taxon>Bacillales</taxon>
        <taxon>Paenibacillaceae</taxon>
        <taxon>Paenibacillus</taxon>
    </lineage>
</organism>
<evidence type="ECO:0000256" key="1">
    <source>
        <dbReference type="ARBA" id="ARBA00043985"/>
    </source>
</evidence>
<dbReference type="PANTHER" id="PTHR31088">
    <property type="entry name" value="MEMBRANE-ASSOCIATED PROTEIN VIPP1, CHLOROPLASTIC"/>
    <property type="match status" value="1"/>
</dbReference>
<sequence length="237" mass="26869">MFNMGLLNRIFNITQAAANELLDKLESPAMMLNQYVRGMNDDIAKTEQELIKQEATAKNMAQQAQEASVMAEHCEAKALDAMRAGLEGQARESLTAKLHYVEKANEYTQWHESAKQRVAELTRQLELAREEQEKLLKKREELQSRIQQAAAKSRSSMPNFSFGRNDFEGGFASRGFQRIEEKISQWEAHLELNRRNPYSASTSAYGTPSATAPQTTNQSLVDEQMDLLRKKLPNDNA</sequence>